<dbReference type="Proteomes" id="UP000002931">
    <property type="component" value="Unassembled WGS sequence"/>
</dbReference>
<proteinExistence type="predicted"/>
<feature type="compositionally biased region" description="Polar residues" evidence="1">
    <location>
        <begin position="1"/>
        <end position="11"/>
    </location>
</feature>
<dbReference type="EMBL" id="AAMT01000008">
    <property type="protein sequence ID" value="EAQ12646.1"/>
    <property type="molecule type" value="Genomic_DNA"/>
</dbReference>
<feature type="compositionally biased region" description="Low complexity" evidence="1">
    <location>
        <begin position="12"/>
        <end position="29"/>
    </location>
</feature>
<dbReference type="AlphaFoldDB" id="A3VH91"/>
<evidence type="ECO:0000313" key="2">
    <source>
        <dbReference type="EMBL" id="EAQ12646.1"/>
    </source>
</evidence>
<accession>A3VH91</accession>
<protein>
    <submittedName>
        <fullName evidence="2">Uncharacterized protein</fullName>
    </submittedName>
</protein>
<organism evidence="2 3">
    <name type="scientific">Maritimibacter alkaliphilus HTCC2654</name>
    <dbReference type="NCBI Taxonomy" id="314271"/>
    <lineage>
        <taxon>Bacteria</taxon>
        <taxon>Pseudomonadati</taxon>
        <taxon>Pseudomonadota</taxon>
        <taxon>Alphaproteobacteria</taxon>
        <taxon>Rhodobacterales</taxon>
        <taxon>Roseobacteraceae</taxon>
        <taxon>Maritimibacter</taxon>
    </lineage>
</organism>
<sequence>MTATVSRTPSWSARSMSTTTAPSTSWTAS</sequence>
<gene>
    <name evidence="2" type="ORF">RB2654_15210</name>
</gene>
<evidence type="ECO:0000313" key="3">
    <source>
        <dbReference type="Proteomes" id="UP000002931"/>
    </source>
</evidence>
<comment type="caution">
    <text evidence="2">The sequence shown here is derived from an EMBL/GenBank/DDBJ whole genome shotgun (WGS) entry which is preliminary data.</text>
</comment>
<name>A3VH91_9RHOB</name>
<reference evidence="2 3" key="1">
    <citation type="journal article" date="2010" name="J. Bacteriol.">
        <title>Genome sequences of Pelagibaca bermudensis HTCC2601T and Maritimibacter alkaliphilus HTCC2654T, the type strains of two marine Roseobacter genera.</title>
        <authorList>
            <person name="Thrash J.C."/>
            <person name="Cho J.C."/>
            <person name="Ferriera S."/>
            <person name="Johnson J."/>
            <person name="Vergin K.L."/>
            <person name="Giovannoni S.J."/>
        </authorList>
    </citation>
    <scope>NUCLEOTIDE SEQUENCE [LARGE SCALE GENOMIC DNA]</scope>
    <source>
        <strain evidence="2 3">HTCC2654</strain>
    </source>
</reference>
<evidence type="ECO:0000256" key="1">
    <source>
        <dbReference type="SAM" id="MobiDB-lite"/>
    </source>
</evidence>
<keyword evidence="3" id="KW-1185">Reference proteome</keyword>
<feature type="region of interest" description="Disordered" evidence="1">
    <location>
        <begin position="1"/>
        <end position="29"/>
    </location>
</feature>
<dbReference type="HOGENOM" id="CLU_3409624_0_0_5"/>